<dbReference type="GO" id="GO:0008233">
    <property type="term" value="F:peptidase activity"/>
    <property type="evidence" value="ECO:0007669"/>
    <property type="project" value="UniProtKB-KW"/>
</dbReference>
<dbReference type="InterPro" id="IPR054613">
    <property type="entry name" value="Peptidase_S78_dom"/>
</dbReference>
<evidence type="ECO:0000256" key="1">
    <source>
        <dbReference type="ARBA" id="ARBA00022612"/>
    </source>
</evidence>
<dbReference type="AlphaFoldDB" id="A0AB34TBN5"/>
<dbReference type="RefSeq" id="WP_052825797.1">
    <property type="nucleotide sequence ID" value="NZ_AWFK01000003.1"/>
</dbReference>
<comment type="caution">
    <text evidence="6">The sequence shown here is derived from an EMBL/GenBank/DDBJ whole genome shotgun (WGS) entry which is preliminary data.</text>
</comment>
<keyword evidence="2" id="KW-0645">Protease</keyword>
<dbReference type="EMBL" id="AWFK01000003">
    <property type="protein sequence ID" value="KOA51654.1"/>
    <property type="molecule type" value="Genomic_DNA"/>
</dbReference>
<evidence type="ECO:0000259" key="5">
    <source>
        <dbReference type="Pfam" id="PF04586"/>
    </source>
</evidence>
<protein>
    <recommendedName>
        <fullName evidence="5">Prohead serine protease domain-containing protein</fullName>
    </recommendedName>
</protein>
<evidence type="ECO:0000256" key="2">
    <source>
        <dbReference type="ARBA" id="ARBA00022670"/>
    </source>
</evidence>
<dbReference type="InterPro" id="IPR027417">
    <property type="entry name" value="P-loop_NTPase"/>
</dbReference>
<dbReference type="GO" id="GO:0006508">
    <property type="term" value="P:proteolysis"/>
    <property type="evidence" value="ECO:0007669"/>
    <property type="project" value="UniProtKB-KW"/>
</dbReference>
<keyword evidence="1" id="KW-1188">Viral release from host cell</keyword>
<feature type="region of interest" description="Disordered" evidence="4">
    <location>
        <begin position="330"/>
        <end position="349"/>
    </location>
</feature>
<gene>
    <name evidence="6" type="ORF">BAAM0483_01400</name>
</gene>
<evidence type="ECO:0000256" key="3">
    <source>
        <dbReference type="ARBA" id="ARBA00022801"/>
    </source>
</evidence>
<reference evidence="6 7" key="1">
    <citation type="journal article" date="2015" name="Int J Genomics">
        <title>Comparative Genomics Revealed Genetic Diversity and Species/Strain-Level Differences in Carbohydrate Metabolism of Three Probiotic Bifidobacterial Species.</title>
        <authorList>
            <person name="Odamaki T."/>
            <person name="Horigome A."/>
            <person name="Sugahara H."/>
            <person name="Hashikura N."/>
            <person name="Minami J."/>
            <person name="Xiao J.Z."/>
            <person name="Abe F."/>
        </authorList>
    </citation>
    <scope>NUCLEOTIDE SEQUENCE [LARGE SCALE GENOMIC DNA]</scope>
    <source>
        <strain evidence="6 7">MCC 0483</strain>
    </source>
</reference>
<keyword evidence="3" id="KW-0378">Hydrolase</keyword>
<evidence type="ECO:0000313" key="7">
    <source>
        <dbReference type="Proteomes" id="UP000037239"/>
    </source>
</evidence>
<feature type="domain" description="Prohead serine protease" evidence="5">
    <location>
        <begin position="166"/>
        <end position="324"/>
    </location>
</feature>
<dbReference type="SUPFAM" id="SSF52540">
    <property type="entry name" value="P-loop containing nucleoside triphosphate hydrolases"/>
    <property type="match status" value="1"/>
</dbReference>
<evidence type="ECO:0000313" key="6">
    <source>
        <dbReference type="EMBL" id="KOA51654.1"/>
    </source>
</evidence>
<dbReference type="NCBIfam" id="TIGR01543">
    <property type="entry name" value="proheadase_HK97"/>
    <property type="match status" value="1"/>
</dbReference>
<dbReference type="Proteomes" id="UP000037239">
    <property type="component" value="Unassembled WGS sequence"/>
</dbReference>
<dbReference type="Pfam" id="PF13671">
    <property type="entry name" value="AAA_33"/>
    <property type="match status" value="1"/>
</dbReference>
<dbReference type="Pfam" id="PF04586">
    <property type="entry name" value="Peptidase_S78"/>
    <property type="match status" value="1"/>
</dbReference>
<evidence type="ECO:0000256" key="4">
    <source>
        <dbReference type="SAM" id="MobiDB-lite"/>
    </source>
</evidence>
<accession>A0AB34TBN5</accession>
<dbReference type="InterPro" id="IPR006433">
    <property type="entry name" value="Prohead_protease"/>
</dbReference>
<name>A0AB34TBN5_9BIFI</name>
<dbReference type="Gene3D" id="3.40.50.300">
    <property type="entry name" value="P-loop containing nucleotide triphosphate hydrolases"/>
    <property type="match status" value="1"/>
</dbReference>
<proteinExistence type="predicted"/>
<sequence>MSLHIVIGPPAAGKSTYVAEHAAEGEITVDYDQLAQALGNRASHDAISPIREVAYTARQAAIDTILDHGWDAWIIHGNPSDEQMDAYEQADAVFVLVDPGREQTIKQAEQDRRSEQTFEQIDRWYEQPPHLPDAPAPDEPEEETGPKHQTCKGGSPMLTKTVSTPIKAKDGDGGTVTFDGYAAVFDNIDLGGDKIIKGAFADTLKTRYPNDGEGIPVYWDHEMTDPFKNLGLTTKAVEDDHGLHVTGQIDQSTDIGRQVAKLLKEGRVGQMSFAFDVNDGAWVDGRKRDDGNYEPGYYELRALDLYEVSICPIGMNQQTEVSAKKAILGLDPDEEPQPQPHHQKETCPAVTPRLGLAARRLQIINL</sequence>
<feature type="region of interest" description="Disordered" evidence="4">
    <location>
        <begin position="125"/>
        <end position="158"/>
    </location>
</feature>
<organism evidence="6 7">
    <name type="scientific">Bifidobacterium animalis subsp. animalis MCC 0483</name>
    <dbReference type="NCBI Taxonomy" id="1365955"/>
    <lineage>
        <taxon>Bacteria</taxon>
        <taxon>Bacillati</taxon>
        <taxon>Actinomycetota</taxon>
        <taxon>Actinomycetes</taxon>
        <taxon>Bifidobacteriales</taxon>
        <taxon>Bifidobacteriaceae</taxon>
        <taxon>Bifidobacterium</taxon>
    </lineage>
</organism>